<dbReference type="Pfam" id="PF00168">
    <property type="entry name" value="C2"/>
    <property type="match status" value="2"/>
</dbReference>
<feature type="domain" description="C2" evidence="2">
    <location>
        <begin position="228"/>
        <end position="356"/>
    </location>
</feature>
<dbReference type="SMART" id="SM00239">
    <property type="entry name" value="C2"/>
    <property type="match status" value="2"/>
</dbReference>
<protein>
    <submittedName>
        <fullName evidence="4">Synaptotagmin-15-like</fullName>
    </submittedName>
</protein>
<reference evidence="4" key="1">
    <citation type="submission" date="2025-08" db="UniProtKB">
        <authorList>
            <consortium name="RefSeq"/>
        </authorList>
    </citation>
    <scope>IDENTIFICATION</scope>
    <source>
        <tissue evidence="4">Testes</tissue>
    </source>
</reference>
<gene>
    <name evidence="4" type="primary">LOC100376513</name>
</gene>
<feature type="region of interest" description="Disordered" evidence="1">
    <location>
        <begin position="1"/>
        <end position="60"/>
    </location>
</feature>
<dbReference type="PANTHER" id="PTHR10024:SF234">
    <property type="entry name" value="SYNAPTOTAGMIN-15-RELATED"/>
    <property type="match status" value="1"/>
</dbReference>
<evidence type="ECO:0000313" key="4">
    <source>
        <dbReference type="RefSeq" id="XP_002733974.1"/>
    </source>
</evidence>
<dbReference type="Proteomes" id="UP000694865">
    <property type="component" value="Unplaced"/>
</dbReference>
<dbReference type="InterPro" id="IPR000008">
    <property type="entry name" value="C2_dom"/>
</dbReference>
<dbReference type="PANTHER" id="PTHR10024">
    <property type="entry name" value="SYNAPTOTAGMIN"/>
    <property type="match status" value="1"/>
</dbReference>
<dbReference type="InterPro" id="IPR035892">
    <property type="entry name" value="C2_domain_sf"/>
</dbReference>
<dbReference type="SUPFAM" id="SSF49562">
    <property type="entry name" value="C2 domain (Calcium/lipid-binding domain, CaLB)"/>
    <property type="match status" value="2"/>
</dbReference>
<feature type="non-terminal residue" evidence="4">
    <location>
        <position position="1"/>
    </location>
</feature>
<dbReference type="Gene3D" id="2.60.40.150">
    <property type="entry name" value="C2 domain"/>
    <property type="match status" value="2"/>
</dbReference>
<feature type="compositionally biased region" description="Basic and acidic residues" evidence="1">
    <location>
        <begin position="1"/>
        <end position="10"/>
    </location>
</feature>
<organism evidence="3 4">
    <name type="scientific">Saccoglossus kowalevskii</name>
    <name type="common">Acorn worm</name>
    <dbReference type="NCBI Taxonomy" id="10224"/>
    <lineage>
        <taxon>Eukaryota</taxon>
        <taxon>Metazoa</taxon>
        <taxon>Hemichordata</taxon>
        <taxon>Enteropneusta</taxon>
        <taxon>Harrimaniidae</taxon>
        <taxon>Saccoglossus</taxon>
    </lineage>
</organism>
<name>A0ABM0GNP6_SACKO</name>
<accession>A0ABM0GNP6</accession>
<evidence type="ECO:0000313" key="3">
    <source>
        <dbReference type="Proteomes" id="UP000694865"/>
    </source>
</evidence>
<evidence type="ECO:0000256" key="1">
    <source>
        <dbReference type="SAM" id="MobiDB-lite"/>
    </source>
</evidence>
<feature type="domain" description="C2" evidence="2">
    <location>
        <begin position="92"/>
        <end position="212"/>
    </location>
</feature>
<feature type="compositionally biased region" description="Basic and acidic residues" evidence="1">
    <location>
        <begin position="22"/>
        <end position="49"/>
    </location>
</feature>
<dbReference type="PROSITE" id="PS50004">
    <property type="entry name" value="C2"/>
    <property type="match status" value="2"/>
</dbReference>
<sequence>ADHYFDDIDRSSLTGDVPSSEESTHVDNFRVLKALADHADDSNEDEHTQPRKPTSRGVGAIQPELYVTDHSHSPPGRKPSVGQKDSTILEESYGTLWFFVRYDELSHRLNVNLHRASDLPAKGQNETSYDTFAEVCILPNEKLSQRSKGIRKTCNPVFDEDFTFSCDSNKLTGLTLRMTVFDHARQHRHNAIGHVLVPLGNYSNEELVEKGIKGQGWKLERKAEPLHDLGQIYISLAYLPSGDRMSVVILRSKHLKKAKELKEDKQAPDSLDTYVKVTLVYGNEKVKTRRTQVIGRTANPVYNESLAFVVPPGYLDDTSLVISVMQRGFMKRDVAIGRLILGPYWYSQGRTLSHWGKMLSKREATKHWHYLYL</sequence>
<evidence type="ECO:0000259" key="2">
    <source>
        <dbReference type="PROSITE" id="PS50004"/>
    </source>
</evidence>
<keyword evidence="3" id="KW-1185">Reference proteome</keyword>
<dbReference type="GeneID" id="100376513"/>
<dbReference type="RefSeq" id="XP_002733974.1">
    <property type="nucleotide sequence ID" value="XM_002733928.1"/>
</dbReference>
<proteinExistence type="predicted"/>